<evidence type="ECO:0000259" key="3">
    <source>
        <dbReference type="Pfam" id="PF00294"/>
    </source>
</evidence>
<dbReference type="RefSeq" id="WP_164878802.1">
    <property type="nucleotide sequence ID" value="NZ_CP034929.1"/>
</dbReference>
<dbReference type="PANTHER" id="PTHR42774">
    <property type="entry name" value="PHOSPHOTRANSFERASE SYSTEM TRANSPORT PROTEIN"/>
    <property type="match status" value="1"/>
</dbReference>
<dbReference type="Pfam" id="PF00294">
    <property type="entry name" value="PfkB"/>
    <property type="match status" value="1"/>
</dbReference>
<dbReference type="SUPFAM" id="SSF53613">
    <property type="entry name" value="Ribokinase-like"/>
    <property type="match status" value="1"/>
</dbReference>
<evidence type="ECO:0000313" key="5">
    <source>
        <dbReference type="Proteomes" id="UP001596098"/>
    </source>
</evidence>
<keyword evidence="5" id="KW-1185">Reference proteome</keyword>
<dbReference type="Proteomes" id="UP001596098">
    <property type="component" value="Unassembled WGS sequence"/>
</dbReference>
<comment type="caution">
    <text evidence="4">The sequence shown here is derived from an EMBL/GenBank/DDBJ whole genome shotgun (WGS) entry which is preliminary data.</text>
</comment>
<dbReference type="PROSITE" id="PS00584">
    <property type="entry name" value="PFKB_KINASES_2"/>
    <property type="match status" value="1"/>
</dbReference>
<dbReference type="InterPro" id="IPR011611">
    <property type="entry name" value="PfkB_dom"/>
</dbReference>
<evidence type="ECO:0000313" key="4">
    <source>
        <dbReference type="EMBL" id="MFC6154641.1"/>
    </source>
</evidence>
<dbReference type="InterPro" id="IPR052562">
    <property type="entry name" value="Ketohexokinase-related"/>
</dbReference>
<dbReference type="InterPro" id="IPR002173">
    <property type="entry name" value="Carboh/pur_kinase_PfkB_CS"/>
</dbReference>
<keyword evidence="2 4" id="KW-0418">Kinase</keyword>
<dbReference type="EMBL" id="JBHSQI010000008">
    <property type="protein sequence ID" value="MFC6154641.1"/>
    <property type="molecule type" value="Genomic_DNA"/>
</dbReference>
<evidence type="ECO:0000256" key="1">
    <source>
        <dbReference type="ARBA" id="ARBA00022679"/>
    </source>
</evidence>
<protein>
    <submittedName>
        <fullName evidence="4">PfkB family carbohydrate kinase</fullName>
    </submittedName>
</protein>
<dbReference type="InterPro" id="IPR029056">
    <property type="entry name" value="Ribokinase-like"/>
</dbReference>
<proteinExistence type="predicted"/>
<dbReference type="Gene3D" id="3.40.1190.20">
    <property type="match status" value="1"/>
</dbReference>
<accession>A0ABW1QYU5</accession>
<dbReference type="PANTHER" id="PTHR42774:SF3">
    <property type="entry name" value="KETOHEXOKINASE"/>
    <property type="match status" value="1"/>
</dbReference>
<keyword evidence="1" id="KW-0808">Transferase</keyword>
<organism evidence="4 5">
    <name type="scientific">Nocardioides yefusunii</name>
    <dbReference type="NCBI Taxonomy" id="2500546"/>
    <lineage>
        <taxon>Bacteria</taxon>
        <taxon>Bacillati</taxon>
        <taxon>Actinomycetota</taxon>
        <taxon>Actinomycetes</taxon>
        <taxon>Propionibacteriales</taxon>
        <taxon>Nocardioidaceae</taxon>
        <taxon>Nocardioides</taxon>
    </lineage>
</organism>
<gene>
    <name evidence="4" type="ORF">ACFPWU_13310</name>
</gene>
<reference evidence="5" key="1">
    <citation type="journal article" date="2019" name="Int. J. Syst. Evol. Microbiol.">
        <title>The Global Catalogue of Microorganisms (GCM) 10K type strain sequencing project: providing services to taxonomists for standard genome sequencing and annotation.</title>
        <authorList>
            <consortium name="The Broad Institute Genomics Platform"/>
            <consortium name="The Broad Institute Genome Sequencing Center for Infectious Disease"/>
            <person name="Wu L."/>
            <person name="Ma J."/>
        </authorList>
    </citation>
    <scope>NUCLEOTIDE SEQUENCE [LARGE SCALE GENOMIC DNA]</scope>
    <source>
        <strain evidence="5">DFY28</strain>
    </source>
</reference>
<evidence type="ECO:0000256" key="2">
    <source>
        <dbReference type="ARBA" id="ARBA00022777"/>
    </source>
</evidence>
<name>A0ABW1QYU5_9ACTN</name>
<dbReference type="GO" id="GO:0016301">
    <property type="term" value="F:kinase activity"/>
    <property type="evidence" value="ECO:0007669"/>
    <property type="project" value="UniProtKB-KW"/>
</dbReference>
<feature type="domain" description="Carbohydrate kinase PfkB" evidence="3">
    <location>
        <begin position="11"/>
        <end position="295"/>
    </location>
</feature>
<sequence>MPSSTPAGLFVGRSVLDVIQLVDTPAPVNGKVRSTRHTVAAGGPATNAAVLFAALGGEGHLVSRIADDPLGDALKGDLLRHGQGRITHHNTLDADETDYMTVPASVQITAATGDRSVIAGSPDPRANSGVLDRSFDHLLTEDVRVVLVDNDETDVSRALCERARALGIPTVLDAGTEKDVVPAQLPGIDSAIVAEDFHDATPDAIVDYLQAAGVPYGAVTRGGQPLRWFTPQERGWTDPAPVAKVVDTLGAGDFFHGAYAFAIARTGLTPESHVAALEWACHASSLSIAHFGTRTWLAHLDELPPLG</sequence>